<keyword evidence="3 5" id="KW-0720">Serine protease</keyword>
<dbReference type="PROSITE" id="PS50240">
    <property type="entry name" value="TRYPSIN_DOM"/>
    <property type="match status" value="1"/>
</dbReference>
<dbReference type="PRINTS" id="PR00722">
    <property type="entry name" value="CHYMOTRYPSIN"/>
</dbReference>
<dbReference type="CDD" id="cd00190">
    <property type="entry name" value="Tryp_SPc"/>
    <property type="match status" value="1"/>
</dbReference>
<evidence type="ECO:0000256" key="1">
    <source>
        <dbReference type="ARBA" id="ARBA00022670"/>
    </source>
</evidence>
<dbReference type="PANTHER" id="PTHR24252:SF7">
    <property type="entry name" value="HYALIN"/>
    <property type="match status" value="1"/>
</dbReference>
<gene>
    <name evidence="8" type="ORF">NMOB1V02_LOCUS3278</name>
</gene>
<evidence type="ECO:0000259" key="7">
    <source>
        <dbReference type="PROSITE" id="PS50240"/>
    </source>
</evidence>
<evidence type="ECO:0000313" key="8">
    <source>
        <dbReference type="EMBL" id="CAD7275484.1"/>
    </source>
</evidence>
<organism evidence="8">
    <name type="scientific">Notodromas monacha</name>
    <dbReference type="NCBI Taxonomy" id="399045"/>
    <lineage>
        <taxon>Eukaryota</taxon>
        <taxon>Metazoa</taxon>
        <taxon>Ecdysozoa</taxon>
        <taxon>Arthropoda</taxon>
        <taxon>Crustacea</taxon>
        <taxon>Oligostraca</taxon>
        <taxon>Ostracoda</taxon>
        <taxon>Podocopa</taxon>
        <taxon>Podocopida</taxon>
        <taxon>Cypridocopina</taxon>
        <taxon>Cypridoidea</taxon>
        <taxon>Cyprididae</taxon>
        <taxon>Notodromas</taxon>
    </lineage>
</organism>
<dbReference type="OrthoDB" id="546450at2759"/>
<dbReference type="InterPro" id="IPR033116">
    <property type="entry name" value="TRYPSIN_SER"/>
</dbReference>
<dbReference type="Gene3D" id="2.40.10.10">
    <property type="entry name" value="Trypsin-like serine proteases"/>
    <property type="match status" value="1"/>
</dbReference>
<dbReference type="InterPro" id="IPR043504">
    <property type="entry name" value="Peptidase_S1_PA_chymotrypsin"/>
</dbReference>
<dbReference type="PROSITE" id="PS00134">
    <property type="entry name" value="TRYPSIN_HIS"/>
    <property type="match status" value="1"/>
</dbReference>
<feature type="chain" id="PRO_5036210049" description="Peptidase S1 domain-containing protein" evidence="6">
    <location>
        <begin position="34"/>
        <end position="304"/>
    </location>
</feature>
<sequence length="304" mass="33458">MRMKDIECSAWLLRKVLSFSLIALTFTLSRVAGENVTSPSPGTTRSGENFVDLANGVLCGMDTRQKKIVGGKNSVLGEYPFMVSLKMKHSLKHFCGGAIISENYILTAAHCVTNYLAPRLTVAVSELDLSGQSHDQSYEINPNRVIRHKYYDSRTYENDIALIRLRKPLTWSKSVQPICLSNNSEHYVPGRRAVVTGWGRTSETSRYTPSILQNVEVPVVTNDLCRVQLAEYLPIFSTQLCAGYPGGELDACQGDSGGPLVIKEGGRVYLVGIVSVGVGCARPLLPGVYTKISSYIDWITRNMS</sequence>
<dbReference type="FunFam" id="2.40.10.10:FF:000006">
    <property type="entry name" value="Serine proteinase stubble"/>
    <property type="match status" value="1"/>
</dbReference>
<protein>
    <recommendedName>
        <fullName evidence="7">Peptidase S1 domain-containing protein</fullName>
    </recommendedName>
</protein>
<evidence type="ECO:0000256" key="4">
    <source>
        <dbReference type="ARBA" id="ARBA00023157"/>
    </source>
</evidence>
<keyword evidence="6" id="KW-0732">Signal</keyword>
<dbReference type="GO" id="GO:0004252">
    <property type="term" value="F:serine-type endopeptidase activity"/>
    <property type="evidence" value="ECO:0007669"/>
    <property type="project" value="InterPro"/>
</dbReference>
<feature type="domain" description="Peptidase S1" evidence="7">
    <location>
        <begin position="68"/>
        <end position="304"/>
    </location>
</feature>
<keyword evidence="4" id="KW-1015">Disulfide bond</keyword>
<dbReference type="GO" id="GO:0006508">
    <property type="term" value="P:proteolysis"/>
    <property type="evidence" value="ECO:0007669"/>
    <property type="project" value="UniProtKB-KW"/>
</dbReference>
<dbReference type="PANTHER" id="PTHR24252">
    <property type="entry name" value="ACROSIN-RELATED"/>
    <property type="match status" value="1"/>
</dbReference>
<evidence type="ECO:0000256" key="3">
    <source>
        <dbReference type="ARBA" id="ARBA00022825"/>
    </source>
</evidence>
<dbReference type="InterPro" id="IPR001314">
    <property type="entry name" value="Peptidase_S1A"/>
</dbReference>
<keyword evidence="9" id="KW-1185">Reference proteome</keyword>
<dbReference type="InterPro" id="IPR009003">
    <property type="entry name" value="Peptidase_S1_PA"/>
</dbReference>
<dbReference type="EMBL" id="CAJPEX010000424">
    <property type="protein sequence ID" value="CAG0915636.1"/>
    <property type="molecule type" value="Genomic_DNA"/>
</dbReference>
<dbReference type="SUPFAM" id="SSF50494">
    <property type="entry name" value="Trypsin-like serine proteases"/>
    <property type="match status" value="1"/>
</dbReference>
<dbReference type="AlphaFoldDB" id="A0A7R9BK74"/>
<accession>A0A7R9BK74</accession>
<evidence type="ECO:0000256" key="2">
    <source>
        <dbReference type="ARBA" id="ARBA00022801"/>
    </source>
</evidence>
<feature type="signal peptide" evidence="6">
    <location>
        <begin position="1"/>
        <end position="33"/>
    </location>
</feature>
<keyword evidence="1 5" id="KW-0645">Protease</keyword>
<evidence type="ECO:0000256" key="6">
    <source>
        <dbReference type="SAM" id="SignalP"/>
    </source>
</evidence>
<dbReference type="PROSITE" id="PS00135">
    <property type="entry name" value="TRYPSIN_SER"/>
    <property type="match status" value="1"/>
</dbReference>
<dbReference type="Pfam" id="PF00089">
    <property type="entry name" value="Trypsin"/>
    <property type="match status" value="1"/>
</dbReference>
<proteinExistence type="predicted"/>
<dbReference type="InterPro" id="IPR018114">
    <property type="entry name" value="TRYPSIN_HIS"/>
</dbReference>
<name>A0A7R9BK74_9CRUS</name>
<dbReference type="Proteomes" id="UP000678499">
    <property type="component" value="Unassembled WGS sequence"/>
</dbReference>
<evidence type="ECO:0000256" key="5">
    <source>
        <dbReference type="RuleBase" id="RU363034"/>
    </source>
</evidence>
<dbReference type="InterPro" id="IPR001254">
    <property type="entry name" value="Trypsin_dom"/>
</dbReference>
<reference evidence="8" key="1">
    <citation type="submission" date="2020-11" db="EMBL/GenBank/DDBJ databases">
        <authorList>
            <person name="Tran Van P."/>
        </authorList>
    </citation>
    <scope>NUCLEOTIDE SEQUENCE</scope>
</reference>
<dbReference type="EMBL" id="OA882461">
    <property type="protein sequence ID" value="CAD7275484.1"/>
    <property type="molecule type" value="Genomic_DNA"/>
</dbReference>
<keyword evidence="2 5" id="KW-0378">Hydrolase</keyword>
<evidence type="ECO:0000313" key="9">
    <source>
        <dbReference type="Proteomes" id="UP000678499"/>
    </source>
</evidence>
<dbReference type="SMART" id="SM00020">
    <property type="entry name" value="Tryp_SPc"/>
    <property type="match status" value="1"/>
</dbReference>